<proteinExistence type="predicted"/>
<evidence type="ECO:0000259" key="4">
    <source>
        <dbReference type="Pfam" id="PF25000"/>
    </source>
</evidence>
<dbReference type="Gene3D" id="1.25.40.10">
    <property type="entry name" value="Tetratricopeptide repeat domain"/>
    <property type="match status" value="1"/>
</dbReference>
<accession>A0AA40D7E6</accession>
<dbReference type="Pfam" id="PF13374">
    <property type="entry name" value="TPR_10"/>
    <property type="match status" value="3"/>
</dbReference>
<gene>
    <name evidence="5" type="ORF">QBC41DRAFT_329440</name>
</gene>
<dbReference type="Pfam" id="PF17107">
    <property type="entry name" value="SesA"/>
    <property type="match status" value="1"/>
</dbReference>
<dbReference type="InterPro" id="IPR056681">
    <property type="entry name" value="DUF7779"/>
</dbReference>
<name>A0AA40D7E6_9PEZI</name>
<feature type="domain" description="NB-ARC" evidence="2">
    <location>
        <begin position="186"/>
        <end position="349"/>
    </location>
</feature>
<dbReference type="SUPFAM" id="SSF52540">
    <property type="entry name" value="P-loop containing nucleoside triphosphate hydrolases"/>
    <property type="match status" value="1"/>
</dbReference>
<keyword evidence="6" id="KW-1185">Reference proteome</keyword>
<evidence type="ECO:0000259" key="2">
    <source>
        <dbReference type="Pfam" id="PF00931"/>
    </source>
</evidence>
<feature type="region of interest" description="Disordered" evidence="1">
    <location>
        <begin position="870"/>
        <end position="897"/>
    </location>
</feature>
<dbReference type="Pfam" id="PF25000">
    <property type="entry name" value="DUF7779"/>
    <property type="match status" value="1"/>
</dbReference>
<evidence type="ECO:0008006" key="7">
    <source>
        <dbReference type="Google" id="ProtNLM"/>
    </source>
</evidence>
<evidence type="ECO:0000313" key="6">
    <source>
        <dbReference type="Proteomes" id="UP001174997"/>
    </source>
</evidence>
<dbReference type="SUPFAM" id="SSF48452">
    <property type="entry name" value="TPR-like"/>
    <property type="match status" value="1"/>
</dbReference>
<protein>
    <recommendedName>
        <fullName evidence="7">NACHT-NTPase and P-loop NTPases N-terminal domain-containing protein</fullName>
    </recommendedName>
</protein>
<evidence type="ECO:0000259" key="3">
    <source>
        <dbReference type="Pfam" id="PF17107"/>
    </source>
</evidence>
<dbReference type="Pfam" id="PF00931">
    <property type="entry name" value="NB-ARC"/>
    <property type="match status" value="1"/>
</dbReference>
<comment type="caution">
    <text evidence="5">The sequence shown here is derived from an EMBL/GenBank/DDBJ whole genome shotgun (WGS) entry which is preliminary data.</text>
</comment>
<dbReference type="PANTHER" id="PTHR46082">
    <property type="entry name" value="ATP/GTP-BINDING PROTEIN-RELATED"/>
    <property type="match status" value="1"/>
</dbReference>
<dbReference type="InterPro" id="IPR027417">
    <property type="entry name" value="P-loop_NTPase"/>
</dbReference>
<dbReference type="EMBL" id="JAULSY010000135">
    <property type="protein sequence ID" value="KAK0662959.1"/>
    <property type="molecule type" value="Genomic_DNA"/>
</dbReference>
<feature type="domain" description="NACHT-NTPase and P-loop NTPases N-terminal" evidence="3">
    <location>
        <begin position="11"/>
        <end position="135"/>
    </location>
</feature>
<reference evidence="5" key="1">
    <citation type="submission" date="2023-06" db="EMBL/GenBank/DDBJ databases">
        <title>Genome-scale phylogeny and comparative genomics of the fungal order Sordariales.</title>
        <authorList>
            <consortium name="Lawrence Berkeley National Laboratory"/>
            <person name="Hensen N."/>
            <person name="Bonometti L."/>
            <person name="Westerberg I."/>
            <person name="Brannstrom I.O."/>
            <person name="Guillou S."/>
            <person name="Cros-Aarteil S."/>
            <person name="Calhoun S."/>
            <person name="Haridas S."/>
            <person name="Kuo A."/>
            <person name="Mondo S."/>
            <person name="Pangilinan J."/>
            <person name="Riley R."/>
            <person name="Labutti K."/>
            <person name="Andreopoulos B."/>
            <person name="Lipzen A."/>
            <person name="Chen C."/>
            <person name="Yanf M."/>
            <person name="Daum C."/>
            <person name="Ng V."/>
            <person name="Clum A."/>
            <person name="Steindorff A."/>
            <person name="Ohm R."/>
            <person name="Martin F."/>
            <person name="Silar P."/>
            <person name="Natvig D."/>
            <person name="Lalanne C."/>
            <person name="Gautier V."/>
            <person name="Ament-Velasquez S.L."/>
            <person name="Kruys A."/>
            <person name="Hutchinson M.I."/>
            <person name="Powell A.J."/>
            <person name="Barry K."/>
            <person name="Miller A.N."/>
            <person name="Grigoriev I.V."/>
            <person name="Debuchy R."/>
            <person name="Gladieux P."/>
            <person name="Thoren M.H."/>
            <person name="Johannesson H."/>
        </authorList>
    </citation>
    <scope>NUCLEOTIDE SEQUENCE</scope>
    <source>
        <strain evidence="5">CBS 307.81</strain>
    </source>
</reference>
<organism evidence="5 6">
    <name type="scientific">Cercophora samala</name>
    <dbReference type="NCBI Taxonomy" id="330535"/>
    <lineage>
        <taxon>Eukaryota</taxon>
        <taxon>Fungi</taxon>
        <taxon>Dikarya</taxon>
        <taxon>Ascomycota</taxon>
        <taxon>Pezizomycotina</taxon>
        <taxon>Sordariomycetes</taxon>
        <taxon>Sordariomycetidae</taxon>
        <taxon>Sordariales</taxon>
        <taxon>Lasiosphaeriaceae</taxon>
        <taxon>Cercophora</taxon>
    </lineage>
</organism>
<dbReference type="Gene3D" id="3.40.50.300">
    <property type="entry name" value="P-loop containing nucleotide triphosphate hydrolases"/>
    <property type="match status" value="1"/>
</dbReference>
<dbReference type="GO" id="GO:0043531">
    <property type="term" value="F:ADP binding"/>
    <property type="evidence" value="ECO:0007669"/>
    <property type="project" value="InterPro"/>
</dbReference>
<dbReference type="AlphaFoldDB" id="A0AA40D7E6"/>
<dbReference type="InterPro" id="IPR002182">
    <property type="entry name" value="NB-ARC"/>
</dbReference>
<evidence type="ECO:0000256" key="1">
    <source>
        <dbReference type="SAM" id="MobiDB-lite"/>
    </source>
</evidence>
<dbReference type="Proteomes" id="UP001174997">
    <property type="component" value="Unassembled WGS sequence"/>
</dbReference>
<dbReference type="PANTHER" id="PTHR46082:SF6">
    <property type="entry name" value="AAA+ ATPASE DOMAIN-CONTAINING PROTEIN-RELATED"/>
    <property type="match status" value="1"/>
</dbReference>
<dbReference type="InterPro" id="IPR011990">
    <property type="entry name" value="TPR-like_helical_dom_sf"/>
</dbReference>
<evidence type="ECO:0000313" key="5">
    <source>
        <dbReference type="EMBL" id="KAK0662959.1"/>
    </source>
</evidence>
<feature type="compositionally biased region" description="Basic and acidic residues" evidence="1">
    <location>
        <begin position="888"/>
        <end position="897"/>
    </location>
</feature>
<dbReference type="InterPro" id="IPR031352">
    <property type="entry name" value="SesA"/>
</dbReference>
<feature type="domain" description="DUF7779" evidence="4">
    <location>
        <begin position="433"/>
        <end position="519"/>
    </location>
</feature>
<dbReference type="InterPro" id="IPR053137">
    <property type="entry name" value="NLR-like"/>
</dbReference>
<sequence>MDPVTAVGLAAAIAQFLEVGAKTIKRLSDFHDNLDEIPQAFRRVKTKLPLIVNGLDKVKDQAVAGAFEPATAASLAGVVKECCQAADELNVLLEKALPSTTSSRWEKTKKAFVSLALEEKINTLDSAITEYISVLEFHHVIWLTGSVELRSPPEERSKHFWLVPFDRNSSFVGRDAVFDALDQAFTVKEGSQPKAALCGFGGIGKSQIALEYCFRVGGKKSVFWVNAATAARFQNSFNLIANHCGLTDRNDSTTDRAMTVHDWLQYQYEKPWVMVIDNVDDSKSLFEDHVSSGNTLWSCLPQSPRGTLLFTTRSQDVGRRVTNSSPRGLIKVPKLYEEEALRLVKTRIEQESSHDDQLIRRLAEELEHIPLALTQALAYISAREITIADYLDEYHRSDATQLKLLAFDFTDHGRQEESLVSVARTWSISFKAIAKQNRHAANLLYLMSFFQYQSIPLFLVQDIEYDNRDHEGNLIREAITEDDFADALDILRAYSFVNINGDRPRQTLSTHRLVQLTTRWWLGNDGIEEVNNWAFLALRSVLHRFPSLQSIGTGDYWASCELLLPHSDLVLKYSFTNVDEKLQKEIDLERARLLIAIGNYHFVTGAYYEAKPYFEEALRIRTGLLGEGHLETMDVMNALVWLLGCNAFDGRDAVELGERLLRIKIETLGQDDPDTIENQSGVARALYNAGQTARSVAMQRDAVERSQRISGRHHPNTLGYMGHLAFFLIDIGDVTEASALLREVCKEHEMEKLCGEKHPTLLAFQHNLAYALTLLPETREEGLNLLRHVLQVETDIFGIDHHHTLATAQIVISTLRNDGQALEALKLANEILTQCESGTWRSNKSSQELVSHIKSLKVDIEAEIANESCCSKGGSDEGGSMNQALNDPRTDRGDSENDRDVLALQQIIAQRWKAYKMITKRGVANWKAAVKSMAE</sequence>